<evidence type="ECO:0000256" key="2">
    <source>
        <dbReference type="ARBA" id="ARBA00000967"/>
    </source>
</evidence>
<dbReference type="GO" id="GO:0070006">
    <property type="term" value="F:metalloaminopeptidase activity"/>
    <property type="evidence" value="ECO:0007669"/>
    <property type="project" value="InterPro"/>
</dbReference>
<dbReference type="NCBIfam" id="NF002083">
    <property type="entry name" value="PRK00913.3-5"/>
    <property type="match status" value="1"/>
</dbReference>
<dbReference type="GO" id="GO:0030145">
    <property type="term" value="F:manganese ion binding"/>
    <property type="evidence" value="ECO:0007669"/>
    <property type="project" value="UniProtKB-UniRule"/>
</dbReference>
<dbReference type="PANTHER" id="PTHR11963:SF23">
    <property type="entry name" value="CYTOSOL AMINOPEPTIDASE"/>
    <property type="match status" value="1"/>
</dbReference>
<feature type="binding site" evidence="8">
    <location>
        <position position="267"/>
    </location>
    <ligand>
        <name>Mn(2+)</name>
        <dbReference type="ChEBI" id="CHEBI:29035"/>
        <label>2</label>
    </ligand>
</feature>
<evidence type="ECO:0000256" key="4">
    <source>
        <dbReference type="ARBA" id="ARBA00022438"/>
    </source>
</evidence>
<dbReference type="Proteomes" id="UP000480185">
    <property type="component" value="Unassembled WGS sequence"/>
</dbReference>
<dbReference type="InterPro" id="IPR008283">
    <property type="entry name" value="Peptidase_M17_N"/>
</dbReference>
<dbReference type="InterPro" id="IPR043472">
    <property type="entry name" value="Macro_dom-like"/>
</dbReference>
<dbReference type="InterPro" id="IPR000819">
    <property type="entry name" value="Peptidase_M17_C"/>
</dbReference>
<dbReference type="PROSITE" id="PS00631">
    <property type="entry name" value="CYTOSOL_AP"/>
    <property type="match status" value="1"/>
</dbReference>
<feature type="active site" evidence="8">
    <location>
        <position position="274"/>
    </location>
</feature>
<keyword evidence="8" id="KW-0464">Manganese</keyword>
<dbReference type="InterPro" id="IPR023042">
    <property type="entry name" value="Peptidase_M17_leu_NH2_pept"/>
</dbReference>
<dbReference type="GO" id="GO:0006508">
    <property type="term" value="P:proteolysis"/>
    <property type="evidence" value="ECO:0007669"/>
    <property type="project" value="UniProtKB-KW"/>
</dbReference>
<dbReference type="HAMAP" id="MF_00181">
    <property type="entry name" value="Cytosol_peptidase_M17"/>
    <property type="match status" value="1"/>
</dbReference>
<comment type="function">
    <text evidence="7 8">Presumably involved in the processing and regular turnover of intracellular proteins. Catalyzes the removal of unsubstituted N-terminal amino acids from various peptides.</text>
</comment>
<name>A0A6G1X2I5_9BACI</name>
<evidence type="ECO:0000313" key="11">
    <source>
        <dbReference type="Proteomes" id="UP000480185"/>
    </source>
</evidence>
<comment type="similarity">
    <text evidence="3 8">Belongs to the peptidase M17 family.</text>
</comment>
<dbReference type="EC" id="3.4.11.10" evidence="8"/>
<protein>
    <recommendedName>
        <fullName evidence="8">Probable cytosol aminopeptidase</fullName>
        <ecNumber evidence="8">3.4.11.1</ecNumber>
    </recommendedName>
    <alternativeName>
        <fullName evidence="8">Leucine aminopeptidase</fullName>
        <shortName evidence="8">LAP</shortName>
        <ecNumber evidence="8">3.4.11.10</ecNumber>
    </alternativeName>
    <alternativeName>
        <fullName evidence="8">Leucyl aminopeptidase</fullName>
    </alternativeName>
</protein>
<evidence type="ECO:0000256" key="5">
    <source>
        <dbReference type="ARBA" id="ARBA00022670"/>
    </source>
</evidence>
<sequence length="492" mass="53558">MFTISQANITDVQTKALILGLYQDHQESSELFKQLNNVLGQSLKEYEKAGDLSLQKWKITKIFTFNQMKPERLYIVGLGKAAKMTKNELKNILGKNFKTLQQDQIREASIHLDSFQMKEINVKTVAEVAAESMVMAQHKQLSYKTKAAKESSITSLTVLTENKNIQPSLEKGYALGKGVTIARNLTQLPGNILTATKLAEKAKEIAETYDMEYEILDREDMENLGMGALLAVNQGSVEPPKMIVLSYQGLDEWKDATALIGKGITFDTGGYSIKSKDGIVGMKTDMGGAAAVLGAMETIGRMKPKKNVLAVIPSTDNMISGGAFKPDDVITSLSGKTIEVRNTDAEGRLALADAVTYAKRFEVSEIVDVATLTGGVIVALGDKVTGAMTNNDEFFSEVEQAAQYVGEPIWQLPYTDLYKEGVRKSDIADLNNSPGRKAHAVMAGSFIGDFAEDTPWVHLDIAGTATTDSNYELGSKGPTGVMSRTLAQLILQ</sequence>
<keyword evidence="8" id="KW-0479">Metal-binding</keyword>
<dbReference type="Gene3D" id="3.40.630.10">
    <property type="entry name" value="Zn peptidases"/>
    <property type="match status" value="1"/>
</dbReference>
<dbReference type="Gene3D" id="3.40.220.10">
    <property type="entry name" value="Leucine Aminopeptidase, subunit E, domain 1"/>
    <property type="match status" value="1"/>
</dbReference>
<feature type="binding site" evidence="8">
    <location>
        <position position="267"/>
    </location>
    <ligand>
        <name>Mn(2+)</name>
        <dbReference type="ChEBI" id="CHEBI:29035"/>
        <label>1</label>
    </ligand>
</feature>
<keyword evidence="11" id="KW-1185">Reference proteome</keyword>
<dbReference type="Pfam" id="PF02789">
    <property type="entry name" value="Peptidase_M17_N"/>
    <property type="match status" value="1"/>
</dbReference>
<evidence type="ECO:0000256" key="6">
    <source>
        <dbReference type="ARBA" id="ARBA00022801"/>
    </source>
</evidence>
<keyword evidence="4 8" id="KW-0031">Aminopeptidase</keyword>
<feature type="binding site" evidence="8">
    <location>
        <position position="262"/>
    </location>
    <ligand>
        <name>Mn(2+)</name>
        <dbReference type="ChEBI" id="CHEBI:29035"/>
        <label>2</label>
    </ligand>
</feature>
<dbReference type="SUPFAM" id="SSF53187">
    <property type="entry name" value="Zn-dependent exopeptidases"/>
    <property type="match status" value="1"/>
</dbReference>
<dbReference type="RefSeq" id="WP_153727131.1">
    <property type="nucleotide sequence ID" value="NZ_WJNH01000001.1"/>
</dbReference>
<dbReference type="NCBIfam" id="NF002074">
    <property type="entry name" value="PRK00913.1-4"/>
    <property type="match status" value="1"/>
</dbReference>
<comment type="cofactor">
    <cofactor evidence="8">
        <name>Mn(2+)</name>
        <dbReference type="ChEBI" id="CHEBI:29035"/>
    </cofactor>
    <text evidence="8">Binds 2 manganese ions per subunit.</text>
</comment>
<keyword evidence="5 8" id="KW-0645">Protease</keyword>
<dbReference type="AlphaFoldDB" id="A0A6G1X2I5"/>
<gene>
    <name evidence="8" type="primary">pepA</name>
    <name evidence="10" type="ORF">GH754_02480</name>
</gene>
<dbReference type="OrthoDB" id="9809354at2"/>
<feature type="active site" evidence="8">
    <location>
        <position position="348"/>
    </location>
</feature>
<comment type="subcellular location">
    <subcellularLocation>
        <location evidence="8">Cytoplasm</location>
    </subcellularLocation>
</comment>
<keyword evidence="8" id="KW-0963">Cytoplasm</keyword>
<dbReference type="CDD" id="cd00433">
    <property type="entry name" value="Peptidase_M17"/>
    <property type="match status" value="1"/>
</dbReference>
<feature type="binding site" evidence="8">
    <location>
        <position position="344"/>
    </location>
    <ligand>
        <name>Mn(2+)</name>
        <dbReference type="ChEBI" id="CHEBI:29035"/>
        <label>1</label>
    </ligand>
</feature>
<feature type="binding site" evidence="8">
    <location>
        <position position="285"/>
    </location>
    <ligand>
        <name>Mn(2+)</name>
        <dbReference type="ChEBI" id="CHEBI:29035"/>
        <label>2</label>
    </ligand>
</feature>
<keyword evidence="6 8" id="KW-0378">Hydrolase</keyword>
<evidence type="ECO:0000256" key="8">
    <source>
        <dbReference type="HAMAP-Rule" id="MF_00181"/>
    </source>
</evidence>
<evidence type="ECO:0000259" key="9">
    <source>
        <dbReference type="PROSITE" id="PS00631"/>
    </source>
</evidence>
<evidence type="ECO:0000313" key="10">
    <source>
        <dbReference type="EMBL" id="MRG85191.1"/>
    </source>
</evidence>
<evidence type="ECO:0000256" key="3">
    <source>
        <dbReference type="ARBA" id="ARBA00009528"/>
    </source>
</evidence>
<dbReference type="EC" id="3.4.11.1" evidence="8"/>
<organism evidence="10 11">
    <name type="scientific">Salinibacillus xinjiangensis</name>
    <dbReference type="NCBI Taxonomy" id="1229268"/>
    <lineage>
        <taxon>Bacteria</taxon>
        <taxon>Bacillati</taxon>
        <taxon>Bacillota</taxon>
        <taxon>Bacilli</taxon>
        <taxon>Bacillales</taxon>
        <taxon>Bacillaceae</taxon>
        <taxon>Salinibacillus</taxon>
    </lineage>
</organism>
<dbReference type="PANTHER" id="PTHR11963">
    <property type="entry name" value="LEUCINE AMINOPEPTIDASE-RELATED"/>
    <property type="match status" value="1"/>
</dbReference>
<dbReference type="PRINTS" id="PR00481">
    <property type="entry name" value="LAMNOPPTDASE"/>
</dbReference>
<reference evidence="10 11" key="1">
    <citation type="submission" date="2019-11" db="EMBL/GenBank/DDBJ databases">
        <authorList>
            <person name="Li J."/>
        </authorList>
    </citation>
    <scope>NUCLEOTIDE SEQUENCE [LARGE SCALE GENOMIC DNA]</scope>
    <source>
        <strain evidence="10 11">J4</strain>
    </source>
</reference>
<feature type="domain" description="Cytosol aminopeptidase" evidence="9">
    <location>
        <begin position="342"/>
        <end position="349"/>
    </location>
</feature>
<evidence type="ECO:0000256" key="1">
    <source>
        <dbReference type="ARBA" id="ARBA00000135"/>
    </source>
</evidence>
<dbReference type="EMBL" id="WJNH01000001">
    <property type="protein sequence ID" value="MRG85191.1"/>
    <property type="molecule type" value="Genomic_DNA"/>
</dbReference>
<dbReference type="NCBIfam" id="NF002073">
    <property type="entry name" value="PRK00913.1-2"/>
    <property type="match status" value="1"/>
</dbReference>
<feature type="binding site" evidence="8">
    <location>
        <position position="346"/>
    </location>
    <ligand>
        <name>Mn(2+)</name>
        <dbReference type="ChEBI" id="CHEBI:29035"/>
        <label>2</label>
    </ligand>
</feature>
<dbReference type="InterPro" id="IPR011356">
    <property type="entry name" value="Leucine_aapep/pepB"/>
</dbReference>
<comment type="catalytic activity">
    <reaction evidence="1 8">
        <text>Release of an N-terminal amino acid, Xaa-|-Yaa-, in which Xaa is preferably Leu, but may be other amino acids including Pro although not Arg or Lys, and Yaa may be Pro. Amino acid amides and methyl esters are also readily hydrolyzed, but rates on arylamides are exceedingly low.</text>
        <dbReference type="EC" id="3.4.11.1"/>
    </reaction>
</comment>
<proteinExistence type="inferred from homology"/>
<evidence type="ECO:0000256" key="7">
    <source>
        <dbReference type="ARBA" id="ARBA00049972"/>
    </source>
</evidence>
<feature type="binding site" evidence="8">
    <location>
        <position position="346"/>
    </location>
    <ligand>
        <name>Mn(2+)</name>
        <dbReference type="ChEBI" id="CHEBI:29035"/>
        <label>1</label>
    </ligand>
</feature>
<comment type="caution">
    <text evidence="10">The sequence shown here is derived from an EMBL/GenBank/DDBJ whole genome shotgun (WGS) entry which is preliminary data.</text>
</comment>
<dbReference type="GO" id="GO:0005737">
    <property type="term" value="C:cytoplasm"/>
    <property type="evidence" value="ECO:0007669"/>
    <property type="project" value="UniProtKB-SubCell"/>
</dbReference>
<accession>A0A6G1X2I5</accession>
<dbReference type="Pfam" id="PF00883">
    <property type="entry name" value="Peptidase_M17"/>
    <property type="match status" value="1"/>
</dbReference>
<dbReference type="SUPFAM" id="SSF52949">
    <property type="entry name" value="Macro domain-like"/>
    <property type="match status" value="1"/>
</dbReference>
<comment type="catalytic activity">
    <reaction evidence="2 8">
        <text>Release of an N-terminal amino acid, preferentially leucine, but not glutamic or aspartic acids.</text>
        <dbReference type="EC" id="3.4.11.10"/>
    </reaction>
</comment>